<dbReference type="OrthoDB" id="9815829at2"/>
<dbReference type="Pfam" id="PF00535">
    <property type="entry name" value="Glycos_transf_2"/>
    <property type="match status" value="1"/>
</dbReference>
<dbReference type="Proteomes" id="UP000198374">
    <property type="component" value="Unassembled WGS sequence"/>
</dbReference>
<keyword evidence="3" id="KW-1185">Reference proteome</keyword>
<dbReference type="Gene3D" id="3.90.550.10">
    <property type="entry name" value="Spore Coat Polysaccharide Biosynthesis Protein SpsA, Chain A"/>
    <property type="match status" value="1"/>
</dbReference>
<dbReference type="InterPro" id="IPR001173">
    <property type="entry name" value="Glyco_trans_2-like"/>
</dbReference>
<feature type="domain" description="Glycosyltransferase 2-like" evidence="1">
    <location>
        <begin position="3"/>
        <end position="168"/>
    </location>
</feature>
<evidence type="ECO:0000313" key="2">
    <source>
        <dbReference type="EMBL" id="GAW99213.1"/>
    </source>
</evidence>
<evidence type="ECO:0000259" key="1">
    <source>
        <dbReference type="Pfam" id="PF00535"/>
    </source>
</evidence>
<dbReference type="GO" id="GO:0016758">
    <property type="term" value="F:hexosyltransferase activity"/>
    <property type="evidence" value="ECO:0007669"/>
    <property type="project" value="UniProtKB-ARBA"/>
</dbReference>
<dbReference type="SUPFAM" id="SSF53448">
    <property type="entry name" value="Nucleotide-diphospho-sugar transferases"/>
    <property type="match status" value="1"/>
</dbReference>
<gene>
    <name evidence="2" type="ORF">IWT30_01174</name>
</gene>
<name>A0A1Z5IBR0_9LACO</name>
<organism evidence="2 3">
    <name type="scientific">Secundilactobacillus mixtipabuli</name>
    <dbReference type="NCBI Taxonomy" id="1435342"/>
    <lineage>
        <taxon>Bacteria</taxon>
        <taxon>Bacillati</taxon>
        <taxon>Bacillota</taxon>
        <taxon>Bacilli</taxon>
        <taxon>Lactobacillales</taxon>
        <taxon>Lactobacillaceae</taxon>
        <taxon>Secundilactobacillus</taxon>
    </lineage>
</organism>
<dbReference type="RefSeq" id="WP_089109017.1">
    <property type="nucleotide sequence ID" value="NZ_BCMF01000005.1"/>
</dbReference>
<sequence length="307" mass="36004">MISIIMTIYKEPWEWLHSALESIINQSYQNIELIIVIDNPNYDDIDQLKNQLTKCNVKYICKTNLVNVGLVSSLNYGISLSTGDYIARMDSDDIACTDRLEKELEFLQKNNFDLISSDVKKIDERGNQIGNSYYTNNLMANDIKKIEKWQNVFWHPTWLGKRKVFEHLQGYRKIPFAEDYDFVIRALLRDYRLGQLSNQTVYKRVVSSSVSESKGLEQILIANELAKNYRQGKVMPLNYLTKIHINSNQSNRYKLIKKKFFNRKYLSIPRKIFFIGSLGTSKIGRIFLRNVLIQKIASLKIRHRKWG</sequence>
<evidence type="ECO:0000313" key="3">
    <source>
        <dbReference type="Proteomes" id="UP000198374"/>
    </source>
</evidence>
<dbReference type="AlphaFoldDB" id="A0A1Z5IBR0"/>
<dbReference type="EMBL" id="BCMF01000005">
    <property type="protein sequence ID" value="GAW99213.1"/>
    <property type="molecule type" value="Genomic_DNA"/>
</dbReference>
<dbReference type="PANTHER" id="PTHR22916:SF3">
    <property type="entry name" value="UDP-GLCNAC:BETAGAL BETA-1,3-N-ACETYLGLUCOSAMINYLTRANSFERASE-LIKE PROTEIN 1"/>
    <property type="match status" value="1"/>
</dbReference>
<reference evidence="2 3" key="1">
    <citation type="submission" date="2015-11" db="EMBL/GenBank/DDBJ databases">
        <title>Draft genome sequences of new species of the genus Lactobacillus isolated from orchardgrass silage.</title>
        <authorList>
            <person name="Tohno M."/>
            <person name="Tanizawa Y."/>
            <person name="Arita M."/>
        </authorList>
    </citation>
    <scope>NUCLEOTIDE SEQUENCE [LARGE SCALE GENOMIC DNA]</scope>
    <source>
        <strain evidence="2 3">IWT30</strain>
    </source>
</reference>
<dbReference type="PANTHER" id="PTHR22916">
    <property type="entry name" value="GLYCOSYLTRANSFERASE"/>
    <property type="match status" value="1"/>
</dbReference>
<dbReference type="InterPro" id="IPR029044">
    <property type="entry name" value="Nucleotide-diphossugar_trans"/>
</dbReference>
<proteinExistence type="predicted"/>
<comment type="caution">
    <text evidence="2">The sequence shown here is derived from an EMBL/GenBank/DDBJ whole genome shotgun (WGS) entry which is preliminary data.</text>
</comment>
<accession>A0A1Z5IBR0</accession>
<protein>
    <submittedName>
        <fullName evidence="2">Glycosyl transferase</fullName>
    </submittedName>
</protein>
<keyword evidence="2" id="KW-0808">Transferase</keyword>